<sequence>MAKPTTYRIAILGWGSLIWDVRPDFDTQHEEWNEDGPELPLEFSRVSETRGGALTLVIDPKNGRGCTVQYTLSKRRSPDDAIADLRDREGTIMNRIGIWFADSSRTSQPYVPETISAWATKEKLDVVVWTGLESNFKEKSKVKEDFSTGAAIRHLQALTPEGKAMAATYIWRAPALVKTPLRQALEAEPWFKPPQ</sequence>
<dbReference type="EMBL" id="VSSQ01000193">
    <property type="protein sequence ID" value="MPL84681.1"/>
    <property type="molecule type" value="Genomic_DNA"/>
</dbReference>
<dbReference type="AlphaFoldDB" id="A0A644V0I9"/>
<organism evidence="1">
    <name type="scientific">bioreactor metagenome</name>
    <dbReference type="NCBI Taxonomy" id="1076179"/>
    <lineage>
        <taxon>unclassified sequences</taxon>
        <taxon>metagenomes</taxon>
        <taxon>ecological metagenomes</taxon>
    </lineage>
</organism>
<protein>
    <submittedName>
        <fullName evidence="1">Uncharacterized protein</fullName>
    </submittedName>
</protein>
<proteinExistence type="predicted"/>
<name>A0A644V0I9_9ZZZZ</name>
<accession>A0A644V0I9</accession>
<comment type="caution">
    <text evidence="1">The sequence shown here is derived from an EMBL/GenBank/DDBJ whole genome shotgun (WGS) entry which is preliminary data.</text>
</comment>
<gene>
    <name evidence="1" type="ORF">SDC9_30646</name>
</gene>
<reference evidence="1" key="1">
    <citation type="submission" date="2019-08" db="EMBL/GenBank/DDBJ databases">
        <authorList>
            <person name="Kucharzyk K."/>
            <person name="Murdoch R.W."/>
            <person name="Higgins S."/>
            <person name="Loffler F."/>
        </authorList>
    </citation>
    <scope>NUCLEOTIDE SEQUENCE</scope>
</reference>
<evidence type="ECO:0000313" key="1">
    <source>
        <dbReference type="EMBL" id="MPL84681.1"/>
    </source>
</evidence>